<evidence type="ECO:0000256" key="2">
    <source>
        <dbReference type="SAM" id="SignalP"/>
    </source>
</evidence>
<name>A0A0J1BFC6_RHOIS</name>
<dbReference type="AlphaFoldDB" id="A0A0J1BFC6"/>
<proteinExistence type="predicted"/>
<feature type="compositionally biased region" description="Low complexity" evidence="1">
    <location>
        <begin position="42"/>
        <end position="53"/>
    </location>
</feature>
<gene>
    <name evidence="3" type="ORF">RISK_002702</name>
</gene>
<sequence>MRFNLKNAFALTFLAVIATTLGCGESESGPSADPDQIQEYLDNNPEAANADMDPPADPPM</sequence>
<dbReference type="PROSITE" id="PS51257">
    <property type="entry name" value="PROKAR_LIPOPROTEIN"/>
    <property type="match status" value="1"/>
</dbReference>
<feature type="region of interest" description="Disordered" evidence="1">
    <location>
        <begin position="24"/>
        <end position="60"/>
    </location>
</feature>
<evidence type="ECO:0000313" key="3">
    <source>
        <dbReference type="EMBL" id="KLU05211.1"/>
    </source>
</evidence>
<dbReference type="Proteomes" id="UP000036367">
    <property type="component" value="Unassembled WGS sequence"/>
</dbReference>
<protein>
    <submittedName>
        <fullName evidence="3">Signal peptide and transmembrane protein</fullName>
    </submittedName>
</protein>
<reference evidence="3" key="1">
    <citation type="submission" date="2015-05" db="EMBL/GenBank/DDBJ databases">
        <title>Permanent draft genome of Rhodopirellula islandicus K833.</title>
        <authorList>
            <person name="Kizina J."/>
            <person name="Richter M."/>
            <person name="Glockner F.O."/>
            <person name="Harder J."/>
        </authorList>
    </citation>
    <scope>NUCLEOTIDE SEQUENCE [LARGE SCALE GENOMIC DNA]</scope>
    <source>
        <strain evidence="3">K833</strain>
    </source>
</reference>
<accession>A0A0J1BFC6</accession>
<feature type="chain" id="PRO_5005248121" evidence="2">
    <location>
        <begin position="23"/>
        <end position="60"/>
    </location>
</feature>
<keyword evidence="4" id="KW-1185">Reference proteome</keyword>
<dbReference type="PATRIC" id="fig|595434.4.peg.2573"/>
<keyword evidence="2" id="KW-0732">Signal</keyword>
<keyword evidence="3" id="KW-0472">Membrane</keyword>
<evidence type="ECO:0000313" key="4">
    <source>
        <dbReference type="Proteomes" id="UP000036367"/>
    </source>
</evidence>
<organism evidence="3 4">
    <name type="scientific">Rhodopirellula islandica</name>
    <dbReference type="NCBI Taxonomy" id="595434"/>
    <lineage>
        <taxon>Bacteria</taxon>
        <taxon>Pseudomonadati</taxon>
        <taxon>Planctomycetota</taxon>
        <taxon>Planctomycetia</taxon>
        <taxon>Pirellulales</taxon>
        <taxon>Pirellulaceae</taxon>
        <taxon>Rhodopirellula</taxon>
    </lineage>
</organism>
<dbReference type="EMBL" id="LECT01000021">
    <property type="protein sequence ID" value="KLU05211.1"/>
    <property type="molecule type" value="Genomic_DNA"/>
</dbReference>
<dbReference type="RefSeq" id="WP_047814345.1">
    <property type="nucleotide sequence ID" value="NZ_LECT01000021.1"/>
</dbReference>
<dbReference type="STRING" id="595434.RISK_002702"/>
<comment type="caution">
    <text evidence="3">The sequence shown here is derived from an EMBL/GenBank/DDBJ whole genome shotgun (WGS) entry which is preliminary data.</text>
</comment>
<feature type="signal peptide" evidence="2">
    <location>
        <begin position="1"/>
        <end position="22"/>
    </location>
</feature>
<keyword evidence="3" id="KW-0812">Transmembrane</keyword>
<evidence type="ECO:0000256" key="1">
    <source>
        <dbReference type="SAM" id="MobiDB-lite"/>
    </source>
</evidence>